<organism evidence="7 8">
    <name type="scientific">Mycobacterium helveticum</name>
    <dbReference type="NCBI Taxonomy" id="2592811"/>
    <lineage>
        <taxon>Bacteria</taxon>
        <taxon>Bacillati</taxon>
        <taxon>Actinomycetota</taxon>
        <taxon>Actinomycetes</taxon>
        <taxon>Mycobacteriales</taxon>
        <taxon>Mycobacteriaceae</taxon>
        <taxon>Mycobacterium</taxon>
    </lineage>
</organism>
<dbReference type="Proteomes" id="UP000320513">
    <property type="component" value="Unassembled WGS sequence"/>
</dbReference>
<dbReference type="InterPro" id="IPR015815">
    <property type="entry name" value="HIBADH-related"/>
</dbReference>
<keyword evidence="3" id="KW-0520">NAD</keyword>
<dbReference type="PIRSF" id="PIRSF000103">
    <property type="entry name" value="HIBADH"/>
    <property type="match status" value="1"/>
</dbReference>
<proteinExistence type="inferred from homology"/>
<keyword evidence="2" id="KW-0560">Oxidoreductase</keyword>
<feature type="active site" evidence="4">
    <location>
        <position position="170"/>
    </location>
</feature>
<evidence type="ECO:0000313" key="8">
    <source>
        <dbReference type="Proteomes" id="UP000320513"/>
    </source>
</evidence>
<dbReference type="InterPro" id="IPR036291">
    <property type="entry name" value="NAD(P)-bd_dom_sf"/>
</dbReference>
<evidence type="ECO:0000256" key="3">
    <source>
        <dbReference type="ARBA" id="ARBA00023027"/>
    </source>
</evidence>
<protein>
    <submittedName>
        <fullName evidence="7">NAD(P)-dependent oxidoreductase</fullName>
    </submittedName>
</protein>
<dbReference type="OrthoDB" id="3185659at2"/>
<dbReference type="Gene3D" id="1.10.1040.10">
    <property type="entry name" value="N-(1-d-carboxylethyl)-l-norvaline Dehydrogenase, domain 2"/>
    <property type="match status" value="1"/>
</dbReference>
<dbReference type="InterPro" id="IPR013328">
    <property type="entry name" value="6PGD_dom2"/>
</dbReference>
<dbReference type="Gene3D" id="3.40.50.720">
    <property type="entry name" value="NAD(P)-binding Rossmann-like Domain"/>
    <property type="match status" value="1"/>
</dbReference>
<dbReference type="InterPro" id="IPR002204">
    <property type="entry name" value="3-OH-isobutyrate_DH-rel_CS"/>
</dbReference>
<dbReference type="AlphaFoldDB" id="A0A557Y1D3"/>
<dbReference type="PROSITE" id="PS00895">
    <property type="entry name" value="3_HYDROXYISOBUT_DH"/>
    <property type="match status" value="1"/>
</dbReference>
<evidence type="ECO:0000259" key="6">
    <source>
        <dbReference type="Pfam" id="PF14833"/>
    </source>
</evidence>
<dbReference type="EMBL" id="VMQU01000002">
    <property type="protein sequence ID" value="TVS92401.1"/>
    <property type="molecule type" value="Genomic_DNA"/>
</dbReference>
<feature type="domain" description="6-phosphogluconate dehydrogenase NADP-binding" evidence="5">
    <location>
        <begin position="2"/>
        <end position="161"/>
    </location>
</feature>
<sequence length="271" mass="27034">MRVGFIGLGSQGGPMARRIVDGGHPTMLWARRPATLDPFADTAATVAESPADLGAACDLVCLCVVGDADVYEIACGENGVLASMNPGGVIAVHSTVHPDTCREVAKKAAAKGVSVIDAPVSGGGHAAATGRLLVMAGGDAGLVERCRPVFETYADPVVHLGELGSGQTTKLLNNLLFTANLGTAAAALSLARTLGVDPDRLTEVVSRSSGNSFALNALGGIGGLGRLAGVAGALLQKDVRLVVDLAGQAAADAGAVLAAADATLALMGHPR</sequence>
<dbReference type="Pfam" id="PF03446">
    <property type="entry name" value="NAD_binding_2"/>
    <property type="match status" value="1"/>
</dbReference>
<feature type="domain" description="3-hydroxyisobutyrate dehydrogenase-like NAD-binding" evidence="6">
    <location>
        <begin position="164"/>
        <end position="253"/>
    </location>
</feature>
<dbReference type="SUPFAM" id="SSF51735">
    <property type="entry name" value="NAD(P)-binding Rossmann-fold domains"/>
    <property type="match status" value="1"/>
</dbReference>
<evidence type="ECO:0000259" key="5">
    <source>
        <dbReference type="Pfam" id="PF03446"/>
    </source>
</evidence>
<comment type="similarity">
    <text evidence="1">Belongs to the HIBADH-related family.</text>
</comment>
<evidence type="ECO:0000256" key="1">
    <source>
        <dbReference type="ARBA" id="ARBA00009080"/>
    </source>
</evidence>
<reference evidence="7 8" key="1">
    <citation type="submission" date="2019-07" db="EMBL/GenBank/DDBJ databases">
        <title>New Mycobacterium species.</title>
        <authorList>
            <person name="Tortoli E."/>
            <person name="Ghielmetti G."/>
            <person name="Friedel U."/>
            <person name="Trovato A."/>
        </authorList>
    </citation>
    <scope>NUCLEOTIDE SEQUENCE [LARGE SCALE GENOMIC DNA]</scope>
    <source>
        <strain evidence="7 8">16-83</strain>
    </source>
</reference>
<name>A0A557Y1D3_9MYCO</name>
<evidence type="ECO:0000313" key="7">
    <source>
        <dbReference type="EMBL" id="TVS92401.1"/>
    </source>
</evidence>
<dbReference type="PANTHER" id="PTHR43060:SF15">
    <property type="entry name" value="3-HYDROXYISOBUTYRATE DEHYDROGENASE-LIKE 1, MITOCHONDRIAL-RELATED"/>
    <property type="match status" value="1"/>
</dbReference>
<keyword evidence="8" id="KW-1185">Reference proteome</keyword>
<dbReference type="GO" id="GO:0016054">
    <property type="term" value="P:organic acid catabolic process"/>
    <property type="evidence" value="ECO:0007669"/>
    <property type="project" value="UniProtKB-ARBA"/>
</dbReference>
<gene>
    <name evidence="7" type="ORF">FPZ47_00955</name>
</gene>
<dbReference type="InterPro" id="IPR006115">
    <property type="entry name" value="6PGDH_NADP-bd"/>
</dbReference>
<dbReference type="Pfam" id="PF14833">
    <property type="entry name" value="NAD_binding_11"/>
    <property type="match status" value="1"/>
</dbReference>
<dbReference type="SUPFAM" id="SSF48179">
    <property type="entry name" value="6-phosphogluconate dehydrogenase C-terminal domain-like"/>
    <property type="match status" value="1"/>
</dbReference>
<dbReference type="RefSeq" id="WP_144947184.1">
    <property type="nucleotide sequence ID" value="NZ_VMQU01000002.1"/>
</dbReference>
<dbReference type="PANTHER" id="PTHR43060">
    <property type="entry name" value="3-HYDROXYISOBUTYRATE DEHYDROGENASE-LIKE 1, MITOCHONDRIAL-RELATED"/>
    <property type="match status" value="1"/>
</dbReference>
<evidence type="ECO:0000256" key="2">
    <source>
        <dbReference type="ARBA" id="ARBA00023002"/>
    </source>
</evidence>
<dbReference type="GO" id="GO:0051287">
    <property type="term" value="F:NAD binding"/>
    <property type="evidence" value="ECO:0007669"/>
    <property type="project" value="InterPro"/>
</dbReference>
<dbReference type="GO" id="GO:0016491">
    <property type="term" value="F:oxidoreductase activity"/>
    <property type="evidence" value="ECO:0007669"/>
    <property type="project" value="UniProtKB-KW"/>
</dbReference>
<dbReference type="InterPro" id="IPR029154">
    <property type="entry name" value="HIBADH-like_NADP-bd"/>
</dbReference>
<accession>A0A557Y1D3</accession>
<evidence type="ECO:0000256" key="4">
    <source>
        <dbReference type="PIRSR" id="PIRSR000103-1"/>
    </source>
</evidence>
<dbReference type="InterPro" id="IPR008927">
    <property type="entry name" value="6-PGluconate_DH-like_C_sf"/>
</dbReference>
<dbReference type="GO" id="GO:0050661">
    <property type="term" value="F:NADP binding"/>
    <property type="evidence" value="ECO:0007669"/>
    <property type="project" value="InterPro"/>
</dbReference>
<comment type="caution">
    <text evidence="7">The sequence shown here is derived from an EMBL/GenBank/DDBJ whole genome shotgun (WGS) entry which is preliminary data.</text>
</comment>